<accession>A0A9W8JU16</accession>
<feature type="compositionally biased region" description="Low complexity" evidence="1">
    <location>
        <begin position="179"/>
        <end position="221"/>
    </location>
</feature>
<organism evidence="3 4">
    <name type="scientific">Agrocybe chaxingu</name>
    <dbReference type="NCBI Taxonomy" id="84603"/>
    <lineage>
        <taxon>Eukaryota</taxon>
        <taxon>Fungi</taxon>
        <taxon>Dikarya</taxon>
        <taxon>Basidiomycota</taxon>
        <taxon>Agaricomycotina</taxon>
        <taxon>Agaricomycetes</taxon>
        <taxon>Agaricomycetidae</taxon>
        <taxon>Agaricales</taxon>
        <taxon>Agaricineae</taxon>
        <taxon>Strophariaceae</taxon>
        <taxon>Agrocybe</taxon>
    </lineage>
</organism>
<name>A0A9W8JU16_9AGAR</name>
<dbReference type="AlphaFoldDB" id="A0A9W8JU16"/>
<dbReference type="Proteomes" id="UP001148786">
    <property type="component" value="Unassembled WGS sequence"/>
</dbReference>
<feature type="region of interest" description="Disordered" evidence="1">
    <location>
        <begin position="179"/>
        <end position="250"/>
    </location>
</feature>
<protein>
    <submittedName>
        <fullName evidence="3">Uncharacterized protein</fullName>
    </submittedName>
</protein>
<reference evidence="3" key="1">
    <citation type="submission" date="2022-07" db="EMBL/GenBank/DDBJ databases">
        <title>Genome Sequence of Agrocybe chaxingu.</title>
        <authorList>
            <person name="Buettner E."/>
        </authorList>
    </citation>
    <scope>NUCLEOTIDE SEQUENCE</scope>
    <source>
        <strain evidence="3">MP-N11</strain>
    </source>
</reference>
<comment type="caution">
    <text evidence="3">The sequence shown here is derived from an EMBL/GenBank/DDBJ whole genome shotgun (WGS) entry which is preliminary data.</text>
</comment>
<keyword evidence="4" id="KW-1185">Reference proteome</keyword>
<feature type="signal peptide" evidence="2">
    <location>
        <begin position="1"/>
        <end position="20"/>
    </location>
</feature>
<evidence type="ECO:0000256" key="1">
    <source>
        <dbReference type="SAM" id="MobiDB-lite"/>
    </source>
</evidence>
<evidence type="ECO:0000313" key="4">
    <source>
        <dbReference type="Proteomes" id="UP001148786"/>
    </source>
</evidence>
<evidence type="ECO:0000313" key="3">
    <source>
        <dbReference type="EMBL" id="KAJ3502981.1"/>
    </source>
</evidence>
<gene>
    <name evidence="3" type="ORF">NLJ89_g8637</name>
</gene>
<feature type="region of interest" description="Disordered" evidence="1">
    <location>
        <begin position="316"/>
        <end position="360"/>
    </location>
</feature>
<feature type="chain" id="PRO_5040994360" evidence="2">
    <location>
        <begin position="21"/>
        <end position="441"/>
    </location>
</feature>
<dbReference type="OrthoDB" id="2153847at2759"/>
<feature type="compositionally biased region" description="Low complexity" evidence="1">
    <location>
        <begin position="316"/>
        <end position="351"/>
    </location>
</feature>
<sequence length="441" mass="44298">MFFRFATSLIIACSFFTVFSAPVQRLAILRDGYIEGKVEARGARQGNRNAERQVDCAPVTITRTVTVDPPAATLFTPPSNGNNVPAAGNLQPFTGALGGQRAPAVTIGRRGFQVENNASFQALQNALQRSCDVQKNLCANVANSAAGRTSGLTVGQCDQQGDQCRTGIAAAVAAAGSNGSAAQQAPAQNQNSDQNQNNQAANPPTAPASTGNNGNNENTGNASPAAGGNLQPFAGALGGQRAPAVTPGGRGFQVENNASFQALQNALQRSCDVQKNLCANVANSNAGRTSGLTVNQCDAQGDQCCAGIAAAVAASGSNSGGAQQAPAQNQNQNGQVANPPAAPADGNNGNEGNAGGAAAGGNLQPFAGALGGERAPTVTSGGRGFQVEGNASFLDLASALRRSCDVQKNKCTNVANSDAGRASGLTVGQCDQQGDQCRAGI</sequence>
<proteinExistence type="predicted"/>
<keyword evidence="2" id="KW-0732">Signal</keyword>
<dbReference type="EMBL" id="JANKHO010001204">
    <property type="protein sequence ID" value="KAJ3502981.1"/>
    <property type="molecule type" value="Genomic_DNA"/>
</dbReference>
<evidence type="ECO:0000256" key="2">
    <source>
        <dbReference type="SAM" id="SignalP"/>
    </source>
</evidence>